<dbReference type="Gene3D" id="3.30.710.10">
    <property type="entry name" value="Potassium Channel Kv1.1, Chain A"/>
    <property type="match status" value="1"/>
</dbReference>
<evidence type="ECO:0000313" key="2">
    <source>
        <dbReference type="EMBL" id="KAF7636803.1"/>
    </source>
</evidence>
<keyword evidence="3" id="KW-1185">Reference proteome</keyword>
<gene>
    <name evidence="2" type="ORF">Mgra_00003749</name>
</gene>
<name>A0A8S9ZUK4_9BILA</name>
<dbReference type="EMBL" id="JABEBT010000026">
    <property type="protein sequence ID" value="KAF7636803.1"/>
    <property type="molecule type" value="Genomic_DNA"/>
</dbReference>
<evidence type="ECO:0000259" key="1">
    <source>
        <dbReference type="PROSITE" id="PS50097"/>
    </source>
</evidence>
<dbReference type="CDD" id="cd18186">
    <property type="entry name" value="BTB_POZ_ZBTB_KLHL-like"/>
    <property type="match status" value="1"/>
</dbReference>
<comment type="caution">
    <text evidence="2">The sequence shown here is derived from an EMBL/GenBank/DDBJ whole genome shotgun (WGS) entry which is preliminary data.</text>
</comment>
<dbReference type="AlphaFoldDB" id="A0A8S9ZUK4"/>
<dbReference type="OrthoDB" id="5852941at2759"/>
<dbReference type="SUPFAM" id="SSF54695">
    <property type="entry name" value="POZ domain"/>
    <property type="match status" value="1"/>
</dbReference>
<accession>A0A8S9ZUK4</accession>
<dbReference type="SMART" id="SM00225">
    <property type="entry name" value="BTB"/>
    <property type="match status" value="1"/>
</dbReference>
<protein>
    <recommendedName>
        <fullName evidence="1">BTB domain-containing protein</fullName>
    </recommendedName>
</protein>
<evidence type="ECO:0000313" key="3">
    <source>
        <dbReference type="Proteomes" id="UP000605970"/>
    </source>
</evidence>
<dbReference type="PROSITE" id="PS50097">
    <property type="entry name" value="BTB"/>
    <property type="match status" value="1"/>
</dbReference>
<feature type="domain" description="BTB" evidence="1">
    <location>
        <begin position="50"/>
        <end position="118"/>
    </location>
</feature>
<organism evidence="2 3">
    <name type="scientific">Meloidogyne graminicola</name>
    <dbReference type="NCBI Taxonomy" id="189291"/>
    <lineage>
        <taxon>Eukaryota</taxon>
        <taxon>Metazoa</taxon>
        <taxon>Ecdysozoa</taxon>
        <taxon>Nematoda</taxon>
        <taxon>Chromadorea</taxon>
        <taxon>Rhabditida</taxon>
        <taxon>Tylenchina</taxon>
        <taxon>Tylenchomorpha</taxon>
        <taxon>Tylenchoidea</taxon>
        <taxon>Meloidogynidae</taxon>
        <taxon>Meloidogyninae</taxon>
        <taxon>Meloidogyne</taxon>
    </lineage>
</organism>
<dbReference type="Pfam" id="PF00651">
    <property type="entry name" value="BTB"/>
    <property type="match status" value="1"/>
</dbReference>
<dbReference type="PANTHER" id="PTHR24413">
    <property type="entry name" value="SPECKLE-TYPE POZ PROTEIN"/>
    <property type="match status" value="1"/>
</dbReference>
<dbReference type="InterPro" id="IPR011333">
    <property type="entry name" value="SKP1/BTB/POZ_sf"/>
</dbReference>
<dbReference type="InterPro" id="IPR000210">
    <property type="entry name" value="BTB/POZ_dom"/>
</dbReference>
<proteinExistence type="predicted"/>
<dbReference type="Proteomes" id="UP000605970">
    <property type="component" value="Unassembled WGS sequence"/>
</dbReference>
<reference evidence="2" key="1">
    <citation type="journal article" date="2020" name="Ecol. Evol.">
        <title>Genome structure and content of the rice root-knot nematode (Meloidogyne graminicola).</title>
        <authorList>
            <person name="Phan N.T."/>
            <person name="Danchin E.G.J."/>
            <person name="Klopp C."/>
            <person name="Perfus-Barbeoch L."/>
            <person name="Kozlowski D.K."/>
            <person name="Koutsovoulos G.D."/>
            <person name="Lopez-Roques C."/>
            <person name="Bouchez O."/>
            <person name="Zahm M."/>
            <person name="Besnard G."/>
            <person name="Bellafiore S."/>
        </authorList>
    </citation>
    <scope>NUCLEOTIDE SEQUENCE</scope>
    <source>
        <strain evidence="2">VN-18</strain>
    </source>
</reference>
<sequence length="246" mass="28460">MPCKLNFLLADGSIKILCEIECLQNSKNEFKENFPASTSQILTTIWNNVPDCIIQIDSEKINAHRSILSQHSEVFRRMFEQNGMIEGQSGIVKIDDCSPECFKAMLEYCYTGKVSESKLEELSEDLFAVSHKYQLTSLKEICEHFIASNISIEKLHKFCFIIYLYGSSILEEDKSIFLACIKFILANRNTLLRPDNEKWKNLKIEFSDLTHRFLESMSNPIEKTNSFKNSPFKKCSFIPPLYFIFA</sequence>